<feature type="chain" id="PRO_5043120920" evidence="1">
    <location>
        <begin position="19"/>
        <end position="83"/>
    </location>
</feature>
<keyword evidence="3" id="KW-1185">Reference proteome</keyword>
<feature type="signal peptide" evidence="1">
    <location>
        <begin position="1"/>
        <end position="18"/>
    </location>
</feature>
<dbReference type="EMBL" id="UYRR01030573">
    <property type="protein sequence ID" value="VDK41308.1"/>
    <property type="molecule type" value="Genomic_DNA"/>
</dbReference>
<dbReference type="Proteomes" id="UP000267096">
    <property type="component" value="Unassembled WGS sequence"/>
</dbReference>
<protein>
    <submittedName>
        <fullName evidence="4">Secreted protein</fullName>
    </submittedName>
</protein>
<evidence type="ECO:0000313" key="2">
    <source>
        <dbReference type="EMBL" id="VDK41308.1"/>
    </source>
</evidence>
<accession>A0A0M3JQK2</accession>
<keyword evidence="1" id="KW-0732">Signal</keyword>
<dbReference type="WBParaSite" id="ASIM_0000995301-mRNA-1">
    <property type="protein sequence ID" value="ASIM_0000995301-mRNA-1"/>
    <property type="gene ID" value="ASIM_0000995301"/>
</dbReference>
<reference evidence="2 3" key="2">
    <citation type="submission" date="2018-11" db="EMBL/GenBank/DDBJ databases">
        <authorList>
            <consortium name="Pathogen Informatics"/>
        </authorList>
    </citation>
    <scope>NUCLEOTIDE SEQUENCE [LARGE SCALE GENOMIC DNA]</scope>
</reference>
<evidence type="ECO:0000313" key="4">
    <source>
        <dbReference type="WBParaSite" id="ASIM_0000995301-mRNA-1"/>
    </source>
</evidence>
<gene>
    <name evidence="2" type="ORF">ASIM_LOCUS9681</name>
</gene>
<proteinExistence type="predicted"/>
<dbReference type="AlphaFoldDB" id="A0A0M3JQK2"/>
<name>A0A0M3JQK2_ANISI</name>
<evidence type="ECO:0000313" key="3">
    <source>
        <dbReference type="Proteomes" id="UP000267096"/>
    </source>
</evidence>
<organism evidence="4">
    <name type="scientific">Anisakis simplex</name>
    <name type="common">Herring worm</name>
    <dbReference type="NCBI Taxonomy" id="6269"/>
    <lineage>
        <taxon>Eukaryota</taxon>
        <taxon>Metazoa</taxon>
        <taxon>Ecdysozoa</taxon>
        <taxon>Nematoda</taxon>
        <taxon>Chromadorea</taxon>
        <taxon>Rhabditida</taxon>
        <taxon>Spirurina</taxon>
        <taxon>Ascaridomorpha</taxon>
        <taxon>Ascaridoidea</taxon>
        <taxon>Anisakidae</taxon>
        <taxon>Anisakis</taxon>
        <taxon>Anisakis simplex complex</taxon>
    </lineage>
</organism>
<sequence>MLVSTLLVVAFLIAVLSPLPEVAIWHDDNDTWTNYTGIKLGSGHVPCTDIPPASDAVYISLLRICQLNVDIAVFIRFAILFPL</sequence>
<reference evidence="4" key="1">
    <citation type="submission" date="2017-02" db="UniProtKB">
        <authorList>
            <consortium name="WormBaseParasite"/>
        </authorList>
    </citation>
    <scope>IDENTIFICATION</scope>
</reference>
<evidence type="ECO:0000256" key="1">
    <source>
        <dbReference type="SAM" id="SignalP"/>
    </source>
</evidence>